<dbReference type="EMBL" id="BORC01000005">
    <property type="protein sequence ID" value="GIN63288.1"/>
    <property type="molecule type" value="Genomic_DNA"/>
</dbReference>
<dbReference type="AlphaFoldDB" id="A0A920BUU9"/>
<dbReference type="GO" id="GO:0003677">
    <property type="term" value="F:DNA binding"/>
    <property type="evidence" value="ECO:0007669"/>
    <property type="project" value="UniProtKB-KW"/>
</dbReference>
<accession>A0A920BUU9</accession>
<evidence type="ECO:0000256" key="1">
    <source>
        <dbReference type="ARBA" id="ARBA00023015"/>
    </source>
</evidence>
<keyword evidence="3" id="KW-0238">DNA-binding</keyword>
<keyword evidence="1" id="KW-0805">Transcription regulation</keyword>
<dbReference type="GO" id="GO:0016987">
    <property type="term" value="F:sigma factor activity"/>
    <property type="evidence" value="ECO:0007669"/>
    <property type="project" value="UniProtKB-KW"/>
</dbReference>
<keyword evidence="7" id="KW-1185">Reference proteome</keyword>
<keyword evidence="2" id="KW-0731">Sigma factor</keyword>
<dbReference type="PANTHER" id="PTHR30385">
    <property type="entry name" value="SIGMA FACTOR F FLAGELLAR"/>
    <property type="match status" value="1"/>
</dbReference>
<dbReference type="Pfam" id="PF04545">
    <property type="entry name" value="Sigma70_r4"/>
    <property type="match status" value="1"/>
</dbReference>
<dbReference type="Gene3D" id="1.20.140.160">
    <property type="match status" value="1"/>
</dbReference>
<evidence type="ECO:0000256" key="3">
    <source>
        <dbReference type="ARBA" id="ARBA00023125"/>
    </source>
</evidence>
<organism evidence="6 7">
    <name type="scientific">Robertmurraya siralis</name>
    <dbReference type="NCBI Taxonomy" id="77777"/>
    <lineage>
        <taxon>Bacteria</taxon>
        <taxon>Bacillati</taxon>
        <taxon>Bacillota</taxon>
        <taxon>Bacilli</taxon>
        <taxon>Bacillales</taxon>
        <taxon>Bacillaceae</taxon>
        <taxon>Robertmurraya</taxon>
    </lineage>
</organism>
<feature type="domain" description="RNA polymerase sigma-70 region 4" evidence="5">
    <location>
        <begin position="151"/>
        <end position="200"/>
    </location>
</feature>
<dbReference type="InterPro" id="IPR007630">
    <property type="entry name" value="RNA_pol_sigma70_r4"/>
</dbReference>
<dbReference type="PANTHER" id="PTHR30385:SF7">
    <property type="entry name" value="RNA POLYMERASE SIGMA FACTOR FLIA"/>
    <property type="match status" value="1"/>
</dbReference>
<dbReference type="InterPro" id="IPR013324">
    <property type="entry name" value="RNA_pol_sigma_r3/r4-like"/>
</dbReference>
<gene>
    <name evidence="6" type="ORF">J27TS8_32810</name>
</gene>
<dbReference type="NCBIfam" id="TIGR02937">
    <property type="entry name" value="sigma70-ECF"/>
    <property type="match status" value="1"/>
</dbReference>
<protein>
    <recommendedName>
        <fullName evidence="5">RNA polymerase sigma-70 region 4 domain-containing protein</fullName>
    </recommendedName>
</protein>
<evidence type="ECO:0000256" key="4">
    <source>
        <dbReference type="ARBA" id="ARBA00023163"/>
    </source>
</evidence>
<reference evidence="6" key="1">
    <citation type="submission" date="2021-03" db="EMBL/GenBank/DDBJ databases">
        <title>Antimicrobial resistance genes in bacteria isolated from Japanese honey, and their potential for conferring macrolide and lincosamide resistance in the American foulbrood pathogen Paenibacillus larvae.</title>
        <authorList>
            <person name="Okamoto M."/>
            <person name="Kumagai M."/>
            <person name="Kanamori H."/>
            <person name="Takamatsu D."/>
        </authorList>
    </citation>
    <scope>NUCLEOTIDE SEQUENCE</scope>
    <source>
        <strain evidence="6">J27TS8</strain>
    </source>
</reference>
<dbReference type="InterPro" id="IPR014284">
    <property type="entry name" value="RNA_pol_sigma-70_dom"/>
</dbReference>
<name>A0A920BUU9_9BACI</name>
<dbReference type="RefSeq" id="WP_212934109.1">
    <property type="nucleotide sequence ID" value="NZ_BORC01000005.1"/>
</dbReference>
<comment type="caution">
    <text evidence="6">The sequence shown here is derived from an EMBL/GenBank/DDBJ whole genome shotgun (WGS) entry which is preliminary data.</text>
</comment>
<sequence>MKFLISQNTEYTYGSKVKKIKKRLPEILENPVIKEFLEDKSNSEAFYRFLDYPSMKNISLLDKKFKAFYRYNRIIRYLTGLIKRYPIDYDKRIKMRNSRYPLIMDSPINKREHSNTSMVDLLPDNRQSEIDSLILKETGFFYIENDTLYKAIKKLNSKQWVILFLYYEKGFNNKEISQIFGQTEQNISYWHKKTLDQLRKSLEA</sequence>
<proteinExistence type="predicted"/>
<evidence type="ECO:0000256" key="2">
    <source>
        <dbReference type="ARBA" id="ARBA00023082"/>
    </source>
</evidence>
<dbReference type="Proteomes" id="UP000682111">
    <property type="component" value="Unassembled WGS sequence"/>
</dbReference>
<keyword evidence="4" id="KW-0804">Transcription</keyword>
<dbReference type="SUPFAM" id="SSF88659">
    <property type="entry name" value="Sigma3 and sigma4 domains of RNA polymerase sigma factors"/>
    <property type="match status" value="1"/>
</dbReference>
<evidence type="ECO:0000313" key="6">
    <source>
        <dbReference type="EMBL" id="GIN63288.1"/>
    </source>
</evidence>
<dbReference type="GO" id="GO:0006352">
    <property type="term" value="P:DNA-templated transcription initiation"/>
    <property type="evidence" value="ECO:0007669"/>
    <property type="project" value="InterPro"/>
</dbReference>
<evidence type="ECO:0000313" key="7">
    <source>
        <dbReference type="Proteomes" id="UP000682111"/>
    </source>
</evidence>
<evidence type="ECO:0000259" key="5">
    <source>
        <dbReference type="Pfam" id="PF04545"/>
    </source>
</evidence>